<evidence type="ECO:0000313" key="3">
    <source>
        <dbReference type="EMBL" id="QPG75748.1"/>
    </source>
</evidence>
<dbReference type="SUPFAM" id="SSF55129">
    <property type="entry name" value="Ribosomal protein L30p/L7e"/>
    <property type="match status" value="1"/>
</dbReference>
<sequence>MSETIEMNTNPEVILKKRKDARKLRLEKKQQSLERIELKRKSNKSHRNGKFMRAETLIARHRASEREEYRVERVSKFERELMEKADNSKEDDKEESKLMFVVRVEGPYGARIPAKSALVLQLLRLSSIDMGTFIKFNSTVRPLLRLINPYIVLGTPSLATVRDLIQKRATVRIELSEKSEPVDDMEENDDGKISVPLNDNNLIEEKMGEYGVICVEDIIHEIATLGENFKSCVKFMEPFRLNPPVSGWSPLSKLKRIELKEEKGRKVNNSARAPLSEVDIDKYIEQQI</sequence>
<dbReference type="GO" id="GO:0000463">
    <property type="term" value="P:maturation of LSU-rRNA from tricistronic rRNA transcript (SSU-rRNA, 5.8S rRNA, LSU-rRNA)"/>
    <property type="evidence" value="ECO:0007669"/>
    <property type="project" value="TreeGrafter"/>
</dbReference>
<keyword evidence="4" id="KW-1185">Reference proteome</keyword>
<evidence type="ECO:0000313" key="4">
    <source>
        <dbReference type="Proteomes" id="UP000662931"/>
    </source>
</evidence>
<dbReference type="CDD" id="cd01657">
    <property type="entry name" value="Ribosomal_L7_archeal_euk"/>
    <property type="match status" value="1"/>
</dbReference>
<dbReference type="AlphaFoldDB" id="A0A875S464"/>
<evidence type="ECO:0000259" key="2">
    <source>
        <dbReference type="Pfam" id="PF00327"/>
    </source>
</evidence>
<reference evidence="3" key="1">
    <citation type="submission" date="2020-10" db="EMBL/GenBank/DDBJ databases">
        <authorList>
            <person name="Roach M.J.R."/>
        </authorList>
    </citation>
    <scope>NUCLEOTIDE SEQUENCE</scope>
    <source>
        <strain evidence="3">CBS 1945</strain>
    </source>
</reference>
<comment type="similarity">
    <text evidence="1">Belongs to the universal ribosomal protein uL30 family.</text>
</comment>
<dbReference type="RefSeq" id="XP_038779313.1">
    <property type="nucleotide sequence ID" value="XM_038923385.1"/>
</dbReference>
<accession>A0A875S464</accession>
<name>A0A875S464_EENNA</name>
<dbReference type="Proteomes" id="UP000662931">
    <property type="component" value="Chromosome 3"/>
</dbReference>
<dbReference type="GO" id="GO:0003723">
    <property type="term" value="F:RNA binding"/>
    <property type="evidence" value="ECO:0007669"/>
    <property type="project" value="TreeGrafter"/>
</dbReference>
<gene>
    <name evidence="3" type="ORF">FOA43_003108</name>
</gene>
<dbReference type="KEGG" id="bnn:FOA43_003108"/>
<dbReference type="GeneID" id="62196509"/>
<dbReference type="InterPro" id="IPR036919">
    <property type="entry name" value="Ribo_uL30_ferredoxin-like_sf"/>
</dbReference>
<dbReference type="Pfam" id="PF00327">
    <property type="entry name" value="Ribosomal_L30"/>
    <property type="match status" value="1"/>
</dbReference>
<proteinExistence type="inferred from homology"/>
<dbReference type="Gene3D" id="3.30.1390.20">
    <property type="entry name" value="Ribosomal protein L30, ferredoxin-like fold domain"/>
    <property type="match status" value="1"/>
</dbReference>
<dbReference type="InterPro" id="IPR016082">
    <property type="entry name" value="Ribosomal_uL30_ferredoxin-like"/>
</dbReference>
<protein>
    <recommendedName>
        <fullName evidence="2">Large ribosomal subunit protein uL30-like ferredoxin-like fold domain-containing protein</fullName>
    </recommendedName>
</protein>
<dbReference type="OrthoDB" id="28644at2759"/>
<organism evidence="3 4">
    <name type="scientific">Eeniella nana</name>
    <name type="common">Yeast</name>
    <name type="synonym">Brettanomyces nanus</name>
    <dbReference type="NCBI Taxonomy" id="13502"/>
    <lineage>
        <taxon>Eukaryota</taxon>
        <taxon>Fungi</taxon>
        <taxon>Dikarya</taxon>
        <taxon>Ascomycota</taxon>
        <taxon>Saccharomycotina</taxon>
        <taxon>Pichiomycetes</taxon>
        <taxon>Pichiales</taxon>
        <taxon>Pichiaceae</taxon>
        <taxon>Brettanomyces</taxon>
    </lineage>
</organism>
<dbReference type="EMBL" id="CP064814">
    <property type="protein sequence ID" value="QPG75748.1"/>
    <property type="molecule type" value="Genomic_DNA"/>
</dbReference>
<feature type="domain" description="Large ribosomal subunit protein uL30-like ferredoxin-like fold" evidence="2">
    <location>
        <begin position="100"/>
        <end position="151"/>
    </location>
</feature>
<dbReference type="GO" id="GO:0022625">
    <property type="term" value="C:cytosolic large ribosomal subunit"/>
    <property type="evidence" value="ECO:0007669"/>
    <property type="project" value="TreeGrafter"/>
</dbReference>
<dbReference type="PANTHER" id="PTHR11524:SF26">
    <property type="entry name" value="RIBOSOME BIOGENESIS PROTEIN RLP7"/>
    <property type="match status" value="1"/>
</dbReference>
<dbReference type="InterPro" id="IPR039699">
    <property type="entry name" value="Ribosomal_uL30"/>
</dbReference>
<dbReference type="PANTHER" id="PTHR11524">
    <property type="entry name" value="60S RIBOSOMAL PROTEIN L7"/>
    <property type="match status" value="1"/>
</dbReference>
<dbReference type="GO" id="GO:0003735">
    <property type="term" value="F:structural constituent of ribosome"/>
    <property type="evidence" value="ECO:0007669"/>
    <property type="project" value="TreeGrafter"/>
</dbReference>
<dbReference type="InterPro" id="IPR035808">
    <property type="entry name" value="Ribosomal_uL30_euk_arc"/>
</dbReference>
<evidence type="ECO:0000256" key="1">
    <source>
        <dbReference type="ARBA" id="ARBA00007594"/>
    </source>
</evidence>